<name>A0AAU7W980_9MICO</name>
<sequence length="386" mass="41682">MGRFADWLLGPIPAEPATREETAPPSDPSTATTPPARTAAPRAVTTGDAFSISMVYRAIQIHAISAKQLSLGAERDGKLVKRTPALIRRPDLGVSRSAFIEQSVVSLACSGNAYWRKTLDSFGQVQNVAVLNPLDCEPVADAAGKLIGYDYRRGAGTTRFKPHEVQHLSLLRVPGSLKGLGPIQAAQVELRGALDLRDYSSNWFEDSGVPNGVLKSDQHLTAEVAKQAKAQWNESQGARKGVAVLGAGLAYQQIFLSPADAQFLESQKFTVTQIARLFGVPASLMLASIEGSTQTYANVEQDWLGYIRFALMSYLVEIEDALTELLPRGTSAKFNVEALLRSDTTTRYNAHKVALEAGFMTVAEVREIENLGPLPETAPTTQEATA</sequence>
<dbReference type="Gene3D" id="1.20.1270.210">
    <property type="match status" value="1"/>
</dbReference>
<dbReference type="AlphaFoldDB" id="A0AAU7W980"/>
<dbReference type="EMBL" id="CP158374">
    <property type="protein sequence ID" value="XBX81999.1"/>
    <property type="molecule type" value="Genomic_DNA"/>
</dbReference>
<accession>A0AAU7W980</accession>
<proteinExistence type="predicted"/>
<gene>
    <name evidence="2" type="ORF">ABIQ69_15480</name>
</gene>
<dbReference type="Pfam" id="PF04860">
    <property type="entry name" value="Phage_portal"/>
    <property type="match status" value="1"/>
</dbReference>
<feature type="compositionally biased region" description="Low complexity" evidence="1">
    <location>
        <begin position="28"/>
        <end position="42"/>
    </location>
</feature>
<feature type="region of interest" description="Disordered" evidence="1">
    <location>
        <begin position="14"/>
        <end position="42"/>
    </location>
</feature>
<dbReference type="RefSeq" id="WP_350348020.1">
    <property type="nucleotide sequence ID" value="NZ_CP158374.1"/>
</dbReference>
<reference evidence="2" key="1">
    <citation type="submission" date="2024-05" db="EMBL/GenBank/DDBJ databases">
        <authorList>
            <person name="Yu L."/>
        </authorList>
    </citation>
    <scope>NUCLEOTIDE SEQUENCE</scope>
    <source>
        <strain evidence="2">G08B096</strain>
    </source>
</reference>
<dbReference type="NCBIfam" id="TIGR01537">
    <property type="entry name" value="portal_HK97"/>
    <property type="match status" value="1"/>
</dbReference>
<evidence type="ECO:0000256" key="1">
    <source>
        <dbReference type="SAM" id="MobiDB-lite"/>
    </source>
</evidence>
<evidence type="ECO:0000313" key="2">
    <source>
        <dbReference type="EMBL" id="XBX81999.1"/>
    </source>
</evidence>
<organism evidence="2">
    <name type="scientific">Agromyces sp. G08B096</name>
    <dbReference type="NCBI Taxonomy" id="3156399"/>
    <lineage>
        <taxon>Bacteria</taxon>
        <taxon>Bacillati</taxon>
        <taxon>Actinomycetota</taxon>
        <taxon>Actinomycetes</taxon>
        <taxon>Micrococcales</taxon>
        <taxon>Microbacteriaceae</taxon>
        <taxon>Agromyces</taxon>
    </lineage>
</organism>
<dbReference type="InterPro" id="IPR006427">
    <property type="entry name" value="Portal_HK97"/>
</dbReference>
<dbReference type="InterPro" id="IPR006944">
    <property type="entry name" value="Phage/GTA_portal"/>
</dbReference>
<protein>
    <submittedName>
        <fullName evidence="2">Phage portal protein</fullName>
    </submittedName>
</protein>